<keyword evidence="4 7" id="KW-0812">Transmembrane</keyword>
<comment type="subcellular location">
    <subcellularLocation>
        <location evidence="1">Cell membrane</location>
        <topology evidence="1">Multi-pass membrane protein</topology>
    </subcellularLocation>
</comment>
<keyword evidence="3" id="KW-1003">Cell membrane</keyword>
<feature type="transmembrane region" description="Helical" evidence="7">
    <location>
        <begin position="142"/>
        <end position="166"/>
    </location>
</feature>
<sequence>MHIPDNYLSPQTCITMFVAMAPVWAISVSKVKVQIKEKKETVPLLGIASSLSFLIMMFNLPVPGGTTAHAVGGTLLAILLGPWAASLSITVALLLQALLFGDGGILAFGANAFNMAFIMPFVGYFIYSFFKRFNQEKIGAFIGAYVGINLAALIVAVELGIQPLLFQDQGGNPLYAPYPLSISVPAMALTHLLVVGWVEAIFTVLVFSFVKKVSPNSIYLAGNHPQSNVKKMLSRFYLIIGGLAVLSPLGLLASGTAWGEWSASDILPTLTQNGLKAHMPAGMAHGLDFKPFLPDYSLFGVSLPLGYIFSAFSAVIIFIILFKLVTHEKSKIS</sequence>
<dbReference type="RefSeq" id="WP_057974000.1">
    <property type="nucleotide sequence ID" value="NZ_JANXKU010000001.1"/>
</dbReference>
<evidence type="ECO:0000256" key="5">
    <source>
        <dbReference type="ARBA" id="ARBA00022989"/>
    </source>
</evidence>
<evidence type="ECO:0000256" key="4">
    <source>
        <dbReference type="ARBA" id="ARBA00022692"/>
    </source>
</evidence>
<accession>A0A5C6MD91</accession>
<protein>
    <submittedName>
        <fullName evidence="9">Cobalt transporter CbiM</fullName>
    </submittedName>
</protein>
<dbReference type="AlphaFoldDB" id="A0A5C6MD91"/>
<dbReference type="GO" id="GO:0000041">
    <property type="term" value="P:transition metal ion transport"/>
    <property type="evidence" value="ECO:0007669"/>
    <property type="project" value="InterPro"/>
</dbReference>
<keyword evidence="5 7" id="KW-1133">Transmembrane helix</keyword>
<dbReference type="EMBL" id="SRRQ01000001">
    <property type="protein sequence ID" value="TWW12052.1"/>
    <property type="molecule type" value="Genomic_DNA"/>
</dbReference>
<reference evidence="9 10" key="1">
    <citation type="submission" date="2019-04" db="EMBL/GenBank/DDBJ databases">
        <title>In vitro growth and metabolic characteristics of meat-borne Lactobacillus algidus strains.</title>
        <authorList>
            <person name="Sade E."/>
            <person name="Per J."/>
            <person name="Tytti H."/>
            <person name="Johanna B.K."/>
        </authorList>
    </citation>
    <scope>NUCLEOTIDE SEQUENCE [LARGE SCALE GENOMIC DNA]</scope>
    <source>
        <strain evidence="9 10">LTS37-1</strain>
    </source>
</reference>
<evidence type="ECO:0000313" key="10">
    <source>
        <dbReference type="Proteomes" id="UP000321659"/>
    </source>
</evidence>
<evidence type="ECO:0000259" key="8">
    <source>
        <dbReference type="Pfam" id="PF13190"/>
    </source>
</evidence>
<feature type="transmembrane region" description="Helical" evidence="7">
    <location>
        <begin position="41"/>
        <end position="62"/>
    </location>
</feature>
<feature type="transmembrane region" description="Helical" evidence="7">
    <location>
        <begin position="186"/>
        <end position="210"/>
    </location>
</feature>
<feature type="transmembrane region" description="Helical" evidence="7">
    <location>
        <begin position="74"/>
        <end position="99"/>
    </location>
</feature>
<dbReference type="Pfam" id="PF01891">
    <property type="entry name" value="CbiM"/>
    <property type="match status" value="1"/>
</dbReference>
<dbReference type="GO" id="GO:0005886">
    <property type="term" value="C:plasma membrane"/>
    <property type="evidence" value="ECO:0007669"/>
    <property type="project" value="UniProtKB-SubCell"/>
</dbReference>
<dbReference type="Gene3D" id="1.10.1760.20">
    <property type="match status" value="1"/>
</dbReference>
<feature type="transmembrane region" description="Helical" evidence="7">
    <location>
        <begin position="305"/>
        <end position="325"/>
    </location>
</feature>
<feature type="transmembrane region" description="Helical" evidence="7">
    <location>
        <begin position="12"/>
        <end position="29"/>
    </location>
</feature>
<evidence type="ECO:0000256" key="7">
    <source>
        <dbReference type="SAM" id="Phobius"/>
    </source>
</evidence>
<proteinExistence type="predicted"/>
<keyword evidence="2" id="KW-0813">Transport</keyword>
<keyword evidence="6 7" id="KW-0472">Membrane</keyword>
<evidence type="ECO:0000313" key="9">
    <source>
        <dbReference type="EMBL" id="TWW12052.1"/>
    </source>
</evidence>
<evidence type="ECO:0000256" key="3">
    <source>
        <dbReference type="ARBA" id="ARBA00022475"/>
    </source>
</evidence>
<evidence type="ECO:0000256" key="6">
    <source>
        <dbReference type="ARBA" id="ARBA00023136"/>
    </source>
</evidence>
<dbReference type="PANTHER" id="PTHR34229:SF1">
    <property type="entry name" value="METAL TRANSPORT PROTEIN HI_1621-RELATED"/>
    <property type="match status" value="1"/>
</dbReference>
<evidence type="ECO:0000256" key="2">
    <source>
        <dbReference type="ARBA" id="ARBA00022448"/>
    </source>
</evidence>
<organism evidence="9 10">
    <name type="scientific">Dellaglioa algida</name>
    <dbReference type="NCBI Taxonomy" id="105612"/>
    <lineage>
        <taxon>Bacteria</taxon>
        <taxon>Bacillati</taxon>
        <taxon>Bacillota</taxon>
        <taxon>Bacilli</taxon>
        <taxon>Lactobacillales</taxon>
        <taxon>Lactobacillaceae</taxon>
        <taxon>Dellaglioa</taxon>
    </lineage>
</organism>
<dbReference type="InterPro" id="IPR002751">
    <property type="entry name" value="CbiM/NikMN"/>
</dbReference>
<dbReference type="Pfam" id="PF13190">
    <property type="entry name" value="PDGLE"/>
    <property type="match status" value="1"/>
</dbReference>
<dbReference type="PANTHER" id="PTHR34229">
    <property type="entry name" value="METAL TRANSPORT PROTEIN HI_1621-RELATED"/>
    <property type="match status" value="1"/>
</dbReference>
<feature type="transmembrane region" description="Helical" evidence="7">
    <location>
        <begin position="105"/>
        <end position="130"/>
    </location>
</feature>
<comment type="caution">
    <text evidence="9">The sequence shown here is derived from an EMBL/GenBank/DDBJ whole genome shotgun (WGS) entry which is preliminary data.</text>
</comment>
<dbReference type="Proteomes" id="UP000321659">
    <property type="component" value="Unassembled WGS sequence"/>
</dbReference>
<name>A0A5C6MD91_9LACO</name>
<dbReference type="NCBIfam" id="NF008873">
    <property type="entry name" value="PRK11909.1"/>
    <property type="match status" value="1"/>
</dbReference>
<gene>
    <name evidence="9" type="primary">cbiM</name>
    <name evidence="9" type="ORF">LABALGLTS371_02630</name>
</gene>
<evidence type="ECO:0000256" key="1">
    <source>
        <dbReference type="ARBA" id="ARBA00004651"/>
    </source>
</evidence>
<dbReference type="InterPro" id="IPR025937">
    <property type="entry name" value="PDGLE_dom"/>
</dbReference>
<feature type="domain" description="PDGLE" evidence="8">
    <location>
        <begin position="237"/>
        <end position="325"/>
    </location>
</feature>
<dbReference type="NCBIfam" id="NF005598">
    <property type="entry name" value="PRK07331.1"/>
    <property type="match status" value="1"/>
</dbReference>
<feature type="transmembrane region" description="Helical" evidence="7">
    <location>
        <begin position="236"/>
        <end position="258"/>
    </location>
</feature>